<name>X1RYM3_9ZZZZ</name>
<proteinExistence type="predicted"/>
<evidence type="ECO:0000313" key="1">
    <source>
        <dbReference type="EMBL" id="GAI68310.1"/>
    </source>
</evidence>
<accession>X1RYM3</accession>
<protein>
    <submittedName>
        <fullName evidence="1">Uncharacterized protein</fullName>
    </submittedName>
</protein>
<feature type="non-terminal residue" evidence="1">
    <location>
        <position position="243"/>
    </location>
</feature>
<reference evidence="1" key="1">
    <citation type="journal article" date="2014" name="Front. Microbiol.">
        <title>High frequency of phylogenetically diverse reductive dehalogenase-homologous genes in deep subseafloor sedimentary metagenomes.</title>
        <authorList>
            <person name="Kawai M."/>
            <person name="Futagami T."/>
            <person name="Toyoda A."/>
            <person name="Takaki Y."/>
            <person name="Nishi S."/>
            <person name="Hori S."/>
            <person name="Arai W."/>
            <person name="Tsubouchi T."/>
            <person name="Morono Y."/>
            <person name="Uchiyama I."/>
            <person name="Ito T."/>
            <person name="Fujiyama A."/>
            <person name="Inagaki F."/>
            <person name="Takami H."/>
        </authorList>
    </citation>
    <scope>NUCLEOTIDE SEQUENCE</scope>
    <source>
        <strain evidence="1">Expedition CK06-06</strain>
    </source>
</reference>
<comment type="caution">
    <text evidence="1">The sequence shown here is derived from an EMBL/GenBank/DDBJ whole genome shotgun (WGS) entry which is preliminary data.</text>
</comment>
<dbReference type="EMBL" id="BARW01000716">
    <property type="protein sequence ID" value="GAI68310.1"/>
    <property type="molecule type" value="Genomic_DNA"/>
</dbReference>
<sequence length="243" mass="28933">MQKRSLEFLAQVQEILDSYDFALTLRQIYYQLVARQFIPNEQRYYKKLSRLCVAGRNEGILPEDKFTDRTRVFDKLSSWLDFKDFMNTVKNSYHKDMWQNQDRYLEIWTEKDALRSVINIITHRYDVGLQIARGQYPRTCIYETSLRYKAQSDKKCLLYYFGDYDPSGLTIYNSIKERLIKFGVDIEIPGRIALTEEQIEKYKLPSDRAKKSDPNYKKFIEKTGSDRVVELDSLPPDILRKII</sequence>
<dbReference type="AlphaFoldDB" id="X1RYM3"/>
<gene>
    <name evidence="1" type="ORF">S12H4_02767</name>
</gene>
<organism evidence="1">
    <name type="scientific">marine sediment metagenome</name>
    <dbReference type="NCBI Taxonomy" id="412755"/>
    <lineage>
        <taxon>unclassified sequences</taxon>
        <taxon>metagenomes</taxon>
        <taxon>ecological metagenomes</taxon>
    </lineage>
</organism>